<evidence type="ECO:0000259" key="10">
    <source>
        <dbReference type="Pfam" id="PF00155"/>
    </source>
</evidence>
<feature type="domain" description="Aminotransferase class I/classII large" evidence="10">
    <location>
        <begin position="55"/>
        <end position="310"/>
    </location>
</feature>
<evidence type="ECO:0000256" key="5">
    <source>
        <dbReference type="ARBA" id="ARBA00022573"/>
    </source>
</evidence>
<keyword evidence="6" id="KW-0663">Pyridoxal phosphate</keyword>
<dbReference type="RefSeq" id="WP_422864232.1">
    <property type="nucleotide sequence ID" value="NZ_JAMSKV010000007.1"/>
</dbReference>
<gene>
    <name evidence="11" type="primary">cobD</name>
    <name evidence="11" type="ORF">NFI95_09850</name>
</gene>
<dbReference type="SUPFAM" id="SSF53383">
    <property type="entry name" value="PLP-dependent transferases"/>
    <property type="match status" value="1"/>
</dbReference>
<name>A0ABT1W795_9PROT</name>
<accession>A0ABT1W795</accession>
<comment type="catalytic activity">
    <reaction evidence="9">
        <text>O-phospho-L-threonine + H(+) = (R)-1-aminopropan-2-yl phosphate + CO2</text>
        <dbReference type="Rhea" id="RHEA:11492"/>
        <dbReference type="ChEBI" id="CHEBI:15378"/>
        <dbReference type="ChEBI" id="CHEBI:16526"/>
        <dbReference type="ChEBI" id="CHEBI:58563"/>
        <dbReference type="ChEBI" id="CHEBI:58675"/>
        <dbReference type="EC" id="4.1.1.81"/>
    </reaction>
</comment>
<keyword evidence="5" id="KW-0169">Cobalamin biosynthesis</keyword>
<dbReference type="Proteomes" id="UP001524587">
    <property type="component" value="Unassembled WGS sequence"/>
</dbReference>
<evidence type="ECO:0000256" key="6">
    <source>
        <dbReference type="ARBA" id="ARBA00022898"/>
    </source>
</evidence>
<organism evidence="11 12">
    <name type="scientific">Endosaccharibacter trunci</name>
    <dbReference type="NCBI Taxonomy" id="2812733"/>
    <lineage>
        <taxon>Bacteria</taxon>
        <taxon>Pseudomonadati</taxon>
        <taxon>Pseudomonadota</taxon>
        <taxon>Alphaproteobacteria</taxon>
        <taxon>Acetobacterales</taxon>
        <taxon>Acetobacteraceae</taxon>
        <taxon>Endosaccharibacter</taxon>
    </lineage>
</organism>
<evidence type="ECO:0000256" key="1">
    <source>
        <dbReference type="ARBA" id="ARBA00001933"/>
    </source>
</evidence>
<reference evidence="11 12" key="1">
    <citation type="submission" date="2022-06" db="EMBL/GenBank/DDBJ databases">
        <title>Endosaccharibacter gen. nov., sp. nov., endophytic bacteria isolated from sugarcane.</title>
        <authorList>
            <person name="Pitiwittayakul N."/>
            <person name="Yukphan P."/>
            <person name="Charoenyingcharoen P."/>
            <person name="Tanasupawat S."/>
        </authorList>
    </citation>
    <scope>NUCLEOTIDE SEQUENCE [LARGE SCALE GENOMIC DNA]</scope>
    <source>
        <strain evidence="11 12">KSS8</strain>
    </source>
</reference>
<comment type="function">
    <text evidence="2">Decarboxylates L-threonine-O-3-phosphate to yield (R)-1-amino-2-propanol O-2-phosphate, the precursor for the linkage between the nucleotide loop and the corrin ring in cobalamin.</text>
</comment>
<evidence type="ECO:0000256" key="4">
    <source>
        <dbReference type="ARBA" id="ARBA00012285"/>
    </source>
</evidence>
<sequence>MVIPAPSTSEETAHGGRLIAARQAFPMAPEPWIDLSTGISPYAYPVEALPDAVFRRLPEPEQENALRAVAAEAYGAPDADHVCLAPGSQMLISLLPLLLPCRRSLVLDPGYAGHEAAWRRSGASVHRAGTAEALSDMAAENTVLALCNPNNPDGRRLDPAALRALVERCERLGAWLVIDEAYADLEPDVPRAAELLARFERLVILRSFGKSYGLAGMRFGVLLGRPGIVRAMADLMGPWPVSGPALAIATRALADQDWRRNAAGRAAHASSRLDRLLHEAGWTAVGGTALFRLAASPDAADRWRGLAAQGLLARRFEDRADRLRFGLPPDEPAWRRLSDALARR</sequence>
<evidence type="ECO:0000256" key="9">
    <source>
        <dbReference type="ARBA" id="ARBA00048531"/>
    </source>
</evidence>
<dbReference type="NCBIfam" id="TIGR01140">
    <property type="entry name" value="L_thr_O3P_dcar"/>
    <property type="match status" value="1"/>
</dbReference>
<proteinExistence type="predicted"/>
<evidence type="ECO:0000256" key="3">
    <source>
        <dbReference type="ARBA" id="ARBA00004953"/>
    </source>
</evidence>
<dbReference type="PANTHER" id="PTHR42885">
    <property type="entry name" value="HISTIDINOL-PHOSPHATE AMINOTRANSFERASE-RELATED"/>
    <property type="match status" value="1"/>
</dbReference>
<dbReference type="EMBL" id="JAMSKV010000007">
    <property type="protein sequence ID" value="MCQ8278755.1"/>
    <property type="molecule type" value="Genomic_DNA"/>
</dbReference>
<dbReference type="GO" id="GO:0048472">
    <property type="term" value="F:threonine-phosphate decarboxylase activity"/>
    <property type="evidence" value="ECO:0007669"/>
    <property type="project" value="UniProtKB-EC"/>
</dbReference>
<dbReference type="InterPro" id="IPR004839">
    <property type="entry name" value="Aminotransferase_I/II_large"/>
</dbReference>
<dbReference type="PANTHER" id="PTHR42885:SF1">
    <property type="entry name" value="THREONINE-PHOSPHATE DECARBOXYLASE"/>
    <property type="match status" value="1"/>
</dbReference>
<comment type="pathway">
    <text evidence="3">Cofactor biosynthesis; adenosylcobalamin biosynthesis.</text>
</comment>
<evidence type="ECO:0000256" key="8">
    <source>
        <dbReference type="ARBA" id="ARBA00029996"/>
    </source>
</evidence>
<comment type="cofactor">
    <cofactor evidence="1">
        <name>pyridoxal 5'-phosphate</name>
        <dbReference type="ChEBI" id="CHEBI:597326"/>
    </cofactor>
</comment>
<evidence type="ECO:0000313" key="11">
    <source>
        <dbReference type="EMBL" id="MCQ8278755.1"/>
    </source>
</evidence>
<dbReference type="InterPro" id="IPR015421">
    <property type="entry name" value="PyrdxlP-dep_Trfase_major"/>
</dbReference>
<evidence type="ECO:0000313" key="12">
    <source>
        <dbReference type="Proteomes" id="UP001524587"/>
    </source>
</evidence>
<dbReference type="Gene3D" id="3.40.640.10">
    <property type="entry name" value="Type I PLP-dependent aspartate aminotransferase-like (Major domain)"/>
    <property type="match status" value="1"/>
</dbReference>
<comment type="caution">
    <text evidence="11">The sequence shown here is derived from an EMBL/GenBank/DDBJ whole genome shotgun (WGS) entry which is preliminary data.</text>
</comment>
<dbReference type="InterPro" id="IPR005860">
    <property type="entry name" value="CobD"/>
</dbReference>
<dbReference type="InterPro" id="IPR015424">
    <property type="entry name" value="PyrdxlP-dep_Trfase"/>
</dbReference>
<evidence type="ECO:0000256" key="2">
    <source>
        <dbReference type="ARBA" id="ARBA00003444"/>
    </source>
</evidence>
<dbReference type="CDD" id="cd00609">
    <property type="entry name" value="AAT_like"/>
    <property type="match status" value="1"/>
</dbReference>
<evidence type="ECO:0000256" key="7">
    <source>
        <dbReference type="ARBA" id="ARBA00023239"/>
    </source>
</evidence>
<keyword evidence="12" id="KW-1185">Reference proteome</keyword>
<dbReference type="Gene3D" id="3.90.1150.10">
    <property type="entry name" value="Aspartate Aminotransferase, domain 1"/>
    <property type="match status" value="1"/>
</dbReference>
<dbReference type="Pfam" id="PF00155">
    <property type="entry name" value="Aminotran_1_2"/>
    <property type="match status" value="1"/>
</dbReference>
<keyword evidence="7 11" id="KW-0456">Lyase</keyword>
<dbReference type="InterPro" id="IPR015422">
    <property type="entry name" value="PyrdxlP-dep_Trfase_small"/>
</dbReference>
<dbReference type="EC" id="4.1.1.81" evidence="4"/>
<protein>
    <recommendedName>
        <fullName evidence="4">threonine-phosphate decarboxylase</fullName>
        <ecNumber evidence="4">4.1.1.81</ecNumber>
    </recommendedName>
    <alternativeName>
        <fullName evidence="8">L-threonine-O-3-phosphate decarboxylase</fullName>
    </alternativeName>
</protein>